<accession>A0A9X8DQV9</accession>
<proteinExistence type="predicted"/>
<dbReference type="EMBL" id="QUTI01034233">
    <property type="protein sequence ID" value="RLO02193.1"/>
    <property type="molecule type" value="Genomic_DNA"/>
</dbReference>
<feature type="non-terminal residue" evidence="1">
    <location>
        <position position="1"/>
    </location>
</feature>
<organism evidence="1 2">
    <name type="scientific">Aphanomyces astaci</name>
    <name type="common">Crayfish plague agent</name>
    <dbReference type="NCBI Taxonomy" id="112090"/>
    <lineage>
        <taxon>Eukaryota</taxon>
        <taxon>Sar</taxon>
        <taxon>Stramenopiles</taxon>
        <taxon>Oomycota</taxon>
        <taxon>Saprolegniomycetes</taxon>
        <taxon>Saprolegniales</taxon>
        <taxon>Verrucalvaceae</taxon>
        <taxon>Aphanomyces</taxon>
    </lineage>
</organism>
<dbReference type="Proteomes" id="UP000275652">
    <property type="component" value="Unassembled WGS sequence"/>
</dbReference>
<comment type="caution">
    <text evidence="1">The sequence shown here is derived from an EMBL/GenBank/DDBJ whole genome shotgun (WGS) entry which is preliminary data.</text>
</comment>
<gene>
    <name evidence="1" type="ORF">DYB28_014624</name>
</gene>
<sequence>VNDLFFYFWYSAVHETYAQDMHMMEARAQQAEEKASMLSVMYVQMKDERNAGVHWFCNWVVDQVTVVGFDNLSPLVEACGYECGGHTKANGKTAVTKLLDEFKASSGVMVMPVPVAARISLPLSLWQKSVA</sequence>
<reference evidence="1 2" key="1">
    <citation type="journal article" date="2018" name="J. Invertebr. Pathol.">
        <title>New genotyping method for the causative agent of crayfish plague (Aphanomyces astaci) based on whole genome data.</title>
        <authorList>
            <person name="Minardi D."/>
            <person name="Studholme D.J."/>
            <person name="van der Giezen M."/>
            <person name="Pretto T."/>
            <person name="Oidtmann B."/>
        </authorList>
    </citation>
    <scope>NUCLEOTIDE SEQUENCE [LARGE SCALE GENOMIC DNA]</scope>
    <source>
        <strain evidence="1 2">KB13</strain>
    </source>
</reference>
<evidence type="ECO:0000313" key="1">
    <source>
        <dbReference type="EMBL" id="RLO02193.1"/>
    </source>
</evidence>
<evidence type="ECO:0000313" key="2">
    <source>
        <dbReference type="Proteomes" id="UP000275652"/>
    </source>
</evidence>
<dbReference type="AlphaFoldDB" id="A0A9X8DQV9"/>
<name>A0A9X8DQV9_APHAT</name>
<protein>
    <submittedName>
        <fullName evidence="1">Uncharacterized protein</fullName>
    </submittedName>
</protein>